<organism evidence="2 3">
    <name type="scientific">Tistrella bauzanensis</name>
    <dbReference type="NCBI Taxonomy" id="657419"/>
    <lineage>
        <taxon>Bacteria</taxon>
        <taxon>Pseudomonadati</taxon>
        <taxon>Pseudomonadota</taxon>
        <taxon>Alphaproteobacteria</taxon>
        <taxon>Geminicoccales</taxon>
        <taxon>Geminicoccaceae</taxon>
        <taxon>Tistrella</taxon>
    </lineage>
</organism>
<gene>
    <name evidence="2" type="ORF">GCM10011505_02650</name>
</gene>
<keyword evidence="3" id="KW-1185">Reference proteome</keyword>
<dbReference type="EMBL" id="BMDZ01000002">
    <property type="protein sequence ID" value="GGB24831.1"/>
    <property type="molecule type" value="Genomic_DNA"/>
</dbReference>
<dbReference type="RefSeq" id="WP_188574157.1">
    <property type="nucleotide sequence ID" value="NZ_BMDZ01000002.1"/>
</dbReference>
<dbReference type="PANTHER" id="PTHR44051:SF8">
    <property type="entry name" value="GLUTATHIONE S-TRANSFERASE GSTA"/>
    <property type="match status" value="1"/>
</dbReference>
<dbReference type="InterPro" id="IPR010987">
    <property type="entry name" value="Glutathione-S-Trfase_C-like"/>
</dbReference>
<evidence type="ECO:0000259" key="1">
    <source>
        <dbReference type="PROSITE" id="PS50405"/>
    </source>
</evidence>
<evidence type="ECO:0000313" key="2">
    <source>
        <dbReference type="EMBL" id="GGB24831.1"/>
    </source>
</evidence>
<proteinExistence type="predicted"/>
<reference evidence="3" key="1">
    <citation type="journal article" date="2019" name="Int. J. Syst. Evol. Microbiol.">
        <title>The Global Catalogue of Microorganisms (GCM) 10K type strain sequencing project: providing services to taxonomists for standard genome sequencing and annotation.</title>
        <authorList>
            <consortium name="The Broad Institute Genomics Platform"/>
            <consortium name="The Broad Institute Genome Sequencing Center for Infectious Disease"/>
            <person name="Wu L."/>
            <person name="Ma J."/>
        </authorList>
    </citation>
    <scope>NUCLEOTIDE SEQUENCE [LARGE SCALE GENOMIC DNA]</scope>
    <source>
        <strain evidence="3">CGMCC 1.10188</strain>
    </source>
</reference>
<dbReference type="Gene3D" id="3.40.30.10">
    <property type="entry name" value="Glutaredoxin"/>
    <property type="match status" value="1"/>
</dbReference>
<evidence type="ECO:0000313" key="3">
    <source>
        <dbReference type="Proteomes" id="UP000603352"/>
    </source>
</evidence>
<dbReference type="SUPFAM" id="SSF47616">
    <property type="entry name" value="GST C-terminal domain-like"/>
    <property type="match status" value="1"/>
</dbReference>
<dbReference type="PROSITE" id="PS50405">
    <property type="entry name" value="GST_CTER"/>
    <property type="match status" value="1"/>
</dbReference>
<name>A0ABQ1I962_9PROT</name>
<dbReference type="Gene3D" id="1.20.1050.10">
    <property type="match status" value="1"/>
</dbReference>
<accession>A0ABQ1I962</accession>
<feature type="domain" description="GST C-terminal" evidence="1">
    <location>
        <begin position="97"/>
        <end position="218"/>
    </location>
</feature>
<dbReference type="InterPro" id="IPR036282">
    <property type="entry name" value="Glutathione-S-Trfase_C_sf"/>
</dbReference>
<dbReference type="PANTHER" id="PTHR44051">
    <property type="entry name" value="GLUTATHIONE S-TRANSFERASE-RELATED"/>
    <property type="match status" value="1"/>
</dbReference>
<sequence length="218" mass="23403">MAKRTFIKPRPQPIGFHPGDTPDGGAVALALGAMRRPQVPVPAAARVIDPAAAAFMGDCPMGFRPPVVVIDGASHIIGAHAALSALAAADERLMPRRQAEQAVARDWLGWIESDLVPPMLALLALRRFAPRHLPDAIDAARDVLRRHLLRVEDALADGPTLAGRWSAADMRLMAWMHRADWLGVALASRPALSAFVDRGYARPQVVLALAGTRRPPNG</sequence>
<dbReference type="Proteomes" id="UP000603352">
    <property type="component" value="Unassembled WGS sequence"/>
</dbReference>
<comment type="caution">
    <text evidence="2">The sequence shown here is derived from an EMBL/GenBank/DDBJ whole genome shotgun (WGS) entry which is preliminary data.</text>
</comment>
<protein>
    <recommendedName>
        <fullName evidence="1">GST C-terminal domain-containing protein</fullName>
    </recommendedName>
</protein>